<dbReference type="SUPFAM" id="SSF50370">
    <property type="entry name" value="Ricin B-like lectins"/>
    <property type="match status" value="1"/>
</dbReference>
<dbReference type="Gene3D" id="2.80.10.50">
    <property type="match status" value="3"/>
</dbReference>
<dbReference type="InterPro" id="IPR000772">
    <property type="entry name" value="Ricin_B_lectin"/>
</dbReference>
<dbReference type="Pfam" id="PF14200">
    <property type="entry name" value="RicinB_lectin_2"/>
    <property type="match status" value="2"/>
</dbReference>
<sequence>MPINPPRPGPSGAPRTAPSSSPPSRRPLTRLSRLRRFLYSALAVVLCTSGLSAAAVTPAQAADIDTGAYYVLRNQHSGLVADVESAGTQDGARIIQWERTDRPWQQFRFVSSGDGYYRLVNRNSGKAIDVWEHSTANGAEIRQFTDTGSANQQWRPVDTGSGVQLINRLSGKALEAWEWSTTPGDRLSQYDSLDGANQVWDLVRVDDTGGGGGGDGDCGSGSHHAEAVQNGSTWTARNGGSTVYTGGDMLAAMRAAVGSLDSGRTSQQRVVVRGSGSMPANTSLDLPSHTSLEVCGTINVTGSVGADHAAVRIRNAQNVSVPHLSVTGAPYFGVFVRGSQNVHFGQIDLRLSNGLGMRIDSRGSDANRTTRDISIDDVYVSGTDNHGVETYSVDGLDIGTVTARDTGYSGLLLNNTVNATVDLVDAEGAGTGTGYAAFRMANRNGRIGNDHPTNIRVGEVRARGGGRGVFCVSESGGAVIDRVDIAQTGNNAVLVENCHNVTISGGTIAGPGSVRIAARSEFANTSDITFQNLTLANTSLVENPCSVNLTVRNVTFQNSSDQTC</sequence>
<evidence type="ECO:0000313" key="3">
    <source>
        <dbReference type="EMBL" id="NKY99304.1"/>
    </source>
</evidence>
<dbReference type="SMART" id="SM00458">
    <property type="entry name" value="RICIN"/>
    <property type="match status" value="1"/>
</dbReference>
<evidence type="ECO:0000256" key="1">
    <source>
        <dbReference type="SAM" id="MobiDB-lite"/>
    </source>
</evidence>
<name>A0A7X6MEY1_9ACTN</name>
<dbReference type="InterPro" id="IPR035992">
    <property type="entry name" value="Ricin_B-like_lectins"/>
</dbReference>
<feature type="compositionally biased region" description="Pro residues" evidence="1">
    <location>
        <begin position="1"/>
        <end position="11"/>
    </location>
</feature>
<feature type="domain" description="Ricin B lectin" evidence="2">
    <location>
        <begin position="67"/>
        <end position="203"/>
    </location>
</feature>
<comment type="caution">
    <text evidence="3">The sequence shown here is derived from an EMBL/GenBank/DDBJ whole genome shotgun (WGS) entry which is preliminary data.</text>
</comment>
<organism evidence="3 4">
    <name type="scientific">Nocardiopsis alborubida</name>
    <dbReference type="NCBI Taxonomy" id="146802"/>
    <lineage>
        <taxon>Bacteria</taxon>
        <taxon>Bacillati</taxon>
        <taxon>Actinomycetota</taxon>
        <taxon>Actinomycetes</taxon>
        <taxon>Streptosporangiales</taxon>
        <taxon>Nocardiopsidaceae</taxon>
        <taxon>Nocardiopsis</taxon>
    </lineage>
</organism>
<dbReference type="InterPro" id="IPR011050">
    <property type="entry name" value="Pectin_lyase_fold/virulence"/>
</dbReference>
<evidence type="ECO:0000313" key="4">
    <source>
        <dbReference type="Proteomes" id="UP000553209"/>
    </source>
</evidence>
<keyword evidence="4" id="KW-1185">Reference proteome</keyword>
<feature type="region of interest" description="Disordered" evidence="1">
    <location>
        <begin position="204"/>
        <end position="234"/>
    </location>
</feature>
<gene>
    <name evidence="3" type="ORF">HGB44_16775</name>
</gene>
<feature type="region of interest" description="Disordered" evidence="1">
    <location>
        <begin position="1"/>
        <end position="27"/>
    </location>
</feature>
<dbReference type="PROSITE" id="PS50231">
    <property type="entry name" value="RICIN_B_LECTIN"/>
    <property type="match status" value="1"/>
</dbReference>
<dbReference type="EMBL" id="JAAXPG010000015">
    <property type="protein sequence ID" value="NKY99304.1"/>
    <property type="molecule type" value="Genomic_DNA"/>
</dbReference>
<dbReference type="Gene3D" id="2.160.20.10">
    <property type="entry name" value="Single-stranded right-handed beta-helix, Pectin lyase-like"/>
    <property type="match status" value="1"/>
</dbReference>
<dbReference type="AlphaFoldDB" id="A0A7X6MEY1"/>
<dbReference type="InterPro" id="IPR012334">
    <property type="entry name" value="Pectin_lyas_fold"/>
</dbReference>
<proteinExistence type="predicted"/>
<feature type="compositionally biased region" description="Gly residues" evidence="1">
    <location>
        <begin position="208"/>
        <end position="219"/>
    </location>
</feature>
<protein>
    <submittedName>
        <fullName evidence="3">RICIN domain-containing protein</fullName>
    </submittedName>
</protein>
<dbReference type="Proteomes" id="UP000553209">
    <property type="component" value="Unassembled WGS sequence"/>
</dbReference>
<dbReference type="RefSeq" id="WP_061079116.1">
    <property type="nucleotide sequence ID" value="NZ_JAAXPG010000015.1"/>
</dbReference>
<accession>A0A7X6MEY1</accession>
<reference evidence="3 4" key="1">
    <citation type="submission" date="2020-04" db="EMBL/GenBank/DDBJ databases">
        <title>MicrobeNet Type strains.</title>
        <authorList>
            <person name="Nicholson A.C."/>
        </authorList>
    </citation>
    <scope>NUCLEOTIDE SEQUENCE [LARGE SCALE GENOMIC DNA]</scope>
    <source>
        <strain evidence="3 4">ATCC 23612</strain>
    </source>
</reference>
<dbReference type="CDD" id="cd00161">
    <property type="entry name" value="beta-trefoil_Ricin-like"/>
    <property type="match status" value="1"/>
</dbReference>
<dbReference type="SUPFAM" id="SSF51126">
    <property type="entry name" value="Pectin lyase-like"/>
    <property type="match status" value="2"/>
</dbReference>
<evidence type="ECO:0000259" key="2">
    <source>
        <dbReference type="SMART" id="SM00458"/>
    </source>
</evidence>